<evidence type="ECO:0000313" key="3">
    <source>
        <dbReference type="EMBL" id="ROS42896.1"/>
    </source>
</evidence>
<accession>A0A3N2H1U0</accession>
<sequence length="137" mass="14990">MTKEVGRTADAGWQVGVSRTLPHPAAAVWEFLTSKAGAEIWLGPGAGVPGGKGERYETAGGTAGEVRSYRELDRIRLTWRPKDWDHDSTVQVTVSPSGNSTVVRFHQEWLAGAEERSAQREYWKGVVDRVADALAAR</sequence>
<dbReference type="RefSeq" id="WP_123685359.1">
    <property type="nucleotide sequence ID" value="NZ_RKHY01000001.1"/>
</dbReference>
<evidence type="ECO:0000259" key="2">
    <source>
        <dbReference type="Pfam" id="PF08327"/>
    </source>
</evidence>
<dbReference type="SUPFAM" id="SSF55961">
    <property type="entry name" value="Bet v1-like"/>
    <property type="match status" value="1"/>
</dbReference>
<keyword evidence="4" id="KW-1185">Reference proteome</keyword>
<comment type="similarity">
    <text evidence="1">Belongs to the AHA1 family.</text>
</comment>
<dbReference type="InterPro" id="IPR023393">
    <property type="entry name" value="START-like_dom_sf"/>
</dbReference>
<dbReference type="GeneID" id="301846594"/>
<dbReference type="Gene3D" id="3.30.530.20">
    <property type="match status" value="1"/>
</dbReference>
<dbReference type="InterPro" id="IPR013538">
    <property type="entry name" value="ASHA1/2-like_C"/>
</dbReference>
<name>A0A3N2H1U0_9PSEU</name>
<comment type="caution">
    <text evidence="3">The sequence shown here is derived from an EMBL/GenBank/DDBJ whole genome shotgun (WGS) entry which is preliminary data.</text>
</comment>
<protein>
    <submittedName>
        <fullName evidence="3">Uncharacterized protein YndB with AHSA1/START domain</fullName>
    </submittedName>
</protein>
<dbReference type="AlphaFoldDB" id="A0A3N2H1U0"/>
<gene>
    <name evidence="3" type="ORF">EDD35_5297</name>
</gene>
<organism evidence="3 4">
    <name type="scientific">Amycolatopsis thermoflava</name>
    <dbReference type="NCBI Taxonomy" id="84480"/>
    <lineage>
        <taxon>Bacteria</taxon>
        <taxon>Bacillati</taxon>
        <taxon>Actinomycetota</taxon>
        <taxon>Actinomycetes</taxon>
        <taxon>Pseudonocardiales</taxon>
        <taxon>Pseudonocardiaceae</taxon>
        <taxon>Amycolatopsis</taxon>
        <taxon>Amycolatopsis methanolica group</taxon>
    </lineage>
</organism>
<dbReference type="EMBL" id="RKHY01000001">
    <property type="protein sequence ID" value="ROS42896.1"/>
    <property type="molecule type" value="Genomic_DNA"/>
</dbReference>
<evidence type="ECO:0000313" key="4">
    <source>
        <dbReference type="Proteomes" id="UP000274843"/>
    </source>
</evidence>
<reference evidence="3 4" key="1">
    <citation type="submission" date="2018-11" db="EMBL/GenBank/DDBJ databases">
        <title>Sequencing the genomes of 1000 actinobacteria strains.</title>
        <authorList>
            <person name="Klenk H.-P."/>
        </authorList>
    </citation>
    <scope>NUCLEOTIDE SEQUENCE [LARGE SCALE GENOMIC DNA]</scope>
    <source>
        <strain evidence="3 4">DSM 44348</strain>
    </source>
</reference>
<dbReference type="Proteomes" id="UP000274843">
    <property type="component" value="Unassembled WGS sequence"/>
</dbReference>
<dbReference type="Pfam" id="PF08327">
    <property type="entry name" value="AHSA1"/>
    <property type="match status" value="1"/>
</dbReference>
<dbReference type="CDD" id="cd07814">
    <property type="entry name" value="SRPBCC_CalC_Aha1-like"/>
    <property type="match status" value="1"/>
</dbReference>
<feature type="domain" description="Activator of Hsp90 ATPase homologue 1/2-like C-terminal" evidence="2">
    <location>
        <begin position="23"/>
        <end position="134"/>
    </location>
</feature>
<evidence type="ECO:0000256" key="1">
    <source>
        <dbReference type="ARBA" id="ARBA00006817"/>
    </source>
</evidence>
<proteinExistence type="inferred from homology"/>